<keyword evidence="2" id="KW-1185">Reference proteome</keyword>
<dbReference type="AlphaFoldDB" id="K5VQ99"/>
<evidence type="ECO:0000313" key="2">
    <source>
        <dbReference type="Proteomes" id="UP000008493"/>
    </source>
</evidence>
<reference evidence="2" key="1">
    <citation type="journal article" date="2012" name="Proc. Natl. Acad. Sci. U.S.A.">
        <title>Genome sequence of the button mushroom Agaricus bisporus reveals mechanisms governing adaptation to a humic-rich ecological niche.</title>
        <authorList>
            <person name="Morin E."/>
            <person name="Kohler A."/>
            <person name="Baker A.R."/>
            <person name="Foulongne-Oriol M."/>
            <person name="Lombard V."/>
            <person name="Nagy L.G."/>
            <person name="Ohm R.A."/>
            <person name="Patyshakuliyeva A."/>
            <person name="Brun A."/>
            <person name="Aerts A.L."/>
            <person name="Bailey A.M."/>
            <person name="Billette C."/>
            <person name="Coutinho P.M."/>
            <person name="Deakin G."/>
            <person name="Doddapaneni H."/>
            <person name="Floudas D."/>
            <person name="Grimwood J."/>
            <person name="Hilden K."/>
            <person name="Kuees U."/>
            <person name="LaButti K.M."/>
            <person name="Lapidus A."/>
            <person name="Lindquist E.A."/>
            <person name="Lucas S.M."/>
            <person name="Murat C."/>
            <person name="Riley R.W."/>
            <person name="Salamov A.A."/>
            <person name="Schmutz J."/>
            <person name="Subramanian V."/>
            <person name="Woesten H.A.B."/>
            <person name="Xu J."/>
            <person name="Eastwood D.C."/>
            <person name="Foster G.D."/>
            <person name="Sonnenberg A.S."/>
            <person name="Cullen D."/>
            <person name="de Vries R.P."/>
            <person name="Lundell T."/>
            <person name="Hibbett D.S."/>
            <person name="Henrissat B."/>
            <person name="Burton K.S."/>
            <person name="Kerrigan R.W."/>
            <person name="Challen M.P."/>
            <person name="Grigoriev I.V."/>
            <person name="Martin F."/>
        </authorList>
    </citation>
    <scope>NUCLEOTIDE SEQUENCE [LARGE SCALE GENOMIC DNA]</scope>
    <source>
        <strain evidence="2">JB137-S8 / ATCC MYA-4627 / FGSC 10392</strain>
    </source>
</reference>
<dbReference type="InParanoid" id="K5VQ99"/>
<dbReference type="KEGG" id="abp:AGABI1DRAFT115712"/>
<dbReference type="OMA" id="FEFEPCQ"/>
<protein>
    <submittedName>
        <fullName evidence="1">Uncharacterized protein</fullName>
    </submittedName>
</protein>
<organism evidence="1 2">
    <name type="scientific">Agaricus bisporus var. burnettii (strain JB137-S8 / ATCC MYA-4627 / FGSC 10392)</name>
    <name type="common">White button mushroom</name>
    <dbReference type="NCBI Taxonomy" id="597362"/>
    <lineage>
        <taxon>Eukaryota</taxon>
        <taxon>Fungi</taxon>
        <taxon>Dikarya</taxon>
        <taxon>Basidiomycota</taxon>
        <taxon>Agaricomycotina</taxon>
        <taxon>Agaricomycetes</taxon>
        <taxon>Agaricomycetidae</taxon>
        <taxon>Agaricales</taxon>
        <taxon>Agaricineae</taxon>
        <taxon>Agaricaceae</taxon>
        <taxon>Agaricus</taxon>
    </lineage>
</organism>
<dbReference type="RefSeq" id="XP_007332791.1">
    <property type="nucleotide sequence ID" value="XM_007332729.1"/>
</dbReference>
<evidence type="ECO:0000313" key="1">
    <source>
        <dbReference type="EMBL" id="EKM76624.1"/>
    </source>
</evidence>
<dbReference type="GeneID" id="18824827"/>
<sequence>MESKQSQPPHIIVHLELLQGRCDRGPLQAKEYSLSERHTFEFEPCQVMSPEDQGHRKCFQIAQLQLLQRGEL</sequence>
<dbReference type="EMBL" id="JH971401">
    <property type="protein sequence ID" value="EKM76624.1"/>
    <property type="molecule type" value="Genomic_DNA"/>
</dbReference>
<dbReference type="HOGENOM" id="CLU_2721638_0_0_1"/>
<name>K5VQ99_AGABU</name>
<accession>K5VQ99</accession>
<gene>
    <name evidence="1" type="ORF">AGABI1DRAFT_115712</name>
</gene>
<proteinExistence type="predicted"/>
<dbReference type="Proteomes" id="UP000008493">
    <property type="component" value="Unassembled WGS sequence"/>
</dbReference>